<evidence type="ECO:0000259" key="3">
    <source>
        <dbReference type="PROSITE" id="PS50943"/>
    </source>
</evidence>
<dbReference type="Gene3D" id="1.10.260.40">
    <property type="entry name" value="lambda repressor-like DNA-binding domains"/>
    <property type="match status" value="1"/>
</dbReference>
<evidence type="ECO:0000313" key="4">
    <source>
        <dbReference type="EMBL" id="QRG65285.1"/>
    </source>
</evidence>
<dbReference type="SUPFAM" id="SSF47413">
    <property type="entry name" value="lambda repressor-like DNA-binding domains"/>
    <property type="match status" value="1"/>
</dbReference>
<evidence type="ECO:0000256" key="2">
    <source>
        <dbReference type="SAM" id="MobiDB-lite"/>
    </source>
</evidence>
<dbReference type="PROSITE" id="PS50943">
    <property type="entry name" value="HTH_CROC1"/>
    <property type="match status" value="1"/>
</dbReference>
<gene>
    <name evidence="4" type="ORF">JNE38_16735</name>
</gene>
<name>A0ABX7FI61_BRECH</name>
<evidence type="ECO:0000313" key="5">
    <source>
        <dbReference type="Proteomes" id="UP000596248"/>
    </source>
</evidence>
<feature type="region of interest" description="Disordered" evidence="2">
    <location>
        <begin position="62"/>
        <end position="84"/>
    </location>
</feature>
<protein>
    <submittedName>
        <fullName evidence="4">Helix-turn-helix domain-containing protein</fullName>
    </submittedName>
</protein>
<dbReference type="CDD" id="cd00093">
    <property type="entry name" value="HTH_XRE"/>
    <property type="match status" value="1"/>
</dbReference>
<keyword evidence="1" id="KW-0238">DNA-binding</keyword>
<accession>A0ABX7FI61</accession>
<dbReference type="PANTHER" id="PTHR46558">
    <property type="entry name" value="TRACRIPTIONAL REGULATORY PROTEIN-RELATED-RELATED"/>
    <property type="match status" value="1"/>
</dbReference>
<feature type="domain" description="HTH cro/C1-type" evidence="3">
    <location>
        <begin position="7"/>
        <end position="61"/>
    </location>
</feature>
<organism evidence="4 5">
    <name type="scientific">Brevibacillus choshinensis</name>
    <dbReference type="NCBI Taxonomy" id="54911"/>
    <lineage>
        <taxon>Bacteria</taxon>
        <taxon>Bacillati</taxon>
        <taxon>Bacillota</taxon>
        <taxon>Bacilli</taxon>
        <taxon>Bacillales</taxon>
        <taxon>Paenibacillaceae</taxon>
        <taxon>Brevibacillus</taxon>
    </lineage>
</organism>
<dbReference type="PANTHER" id="PTHR46558:SF13">
    <property type="entry name" value="HTH-TYPE TRANSCRIPTIONAL REGULATOR IMMR"/>
    <property type="match status" value="1"/>
</dbReference>
<dbReference type="Proteomes" id="UP000596248">
    <property type="component" value="Chromosome"/>
</dbReference>
<evidence type="ECO:0000256" key="1">
    <source>
        <dbReference type="ARBA" id="ARBA00023125"/>
    </source>
</evidence>
<dbReference type="RefSeq" id="WP_203254803.1">
    <property type="nucleotide sequence ID" value="NZ_CP069127.1"/>
</dbReference>
<dbReference type="InterPro" id="IPR001387">
    <property type="entry name" value="Cro/C1-type_HTH"/>
</dbReference>
<reference evidence="4 5" key="1">
    <citation type="submission" date="2021-01" db="EMBL/GenBank/DDBJ databases">
        <title>Identification of strong promoters based on the transcriptome of Brevibacillus choshinensis.</title>
        <authorList>
            <person name="Yao D."/>
            <person name="Zhang K."/>
            <person name="Wu J."/>
        </authorList>
    </citation>
    <scope>NUCLEOTIDE SEQUENCE [LARGE SCALE GENOMIC DNA]</scope>
    <source>
        <strain evidence="4 5">HPD31-SP3</strain>
    </source>
</reference>
<proteinExistence type="predicted"/>
<dbReference type="Pfam" id="PF01381">
    <property type="entry name" value="HTH_3"/>
    <property type="match status" value="1"/>
</dbReference>
<dbReference type="InterPro" id="IPR010982">
    <property type="entry name" value="Lambda_DNA-bd_dom_sf"/>
</dbReference>
<dbReference type="EMBL" id="CP069127">
    <property type="protein sequence ID" value="QRG65285.1"/>
    <property type="molecule type" value="Genomic_DNA"/>
</dbReference>
<dbReference type="SMART" id="SM00530">
    <property type="entry name" value="HTH_XRE"/>
    <property type="match status" value="1"/>
</dbReference>
<sequence length="122" mass="14025">MSLGSRLKTKRKQLKFTQVDVAKRLGIDNTTVSKWESDTYEPDIDTLKKLADLYQTTTDFLSGKEPLSLNNPSASNDNEDSRMGLAFITGGDDLTEEEVEYLKESLELFRRMKEKRAKEREK</sequence>
<keyword evidence="5" id="KW-1185">Reference proteome</keyword>